<protein>
    <submittedName>
        <fullName evidence="1">Uncharacterized protein</fullName>
    </submittedName>
</protein>
<sequence length="124" mass="14188">MTESKISPELFSDAAYKTARKEMNLFDKVIEGLMRLELKENAAEIDVVHVMKTRQAIRMMSHQLEEILHALKKEGFMPDDSTDKWGEVVADMRESADGILWTPQLAYLLGLVGLCKMDWTATRK</sequence>
<evidence type="ECO:0000313" key="2">
    <source>
        <dbReference type="Proteomes" id="UP000054047"/>
    </source>
</evidence>
<organism evidence="1 2">
    <name type="scientific">Ancylostoma duodenale</name>
    <dbReference type="NCBI Taxonomy" id="51022"/>
    <lineage>
        <taxon>Eukaryota</taxon>
        <taxon>Metazoa</taxon>
        <taxon>Ecdysozoa</taxon>
        <taxon>Nematoda</taxon>
        <taxon>Chromadorea</taxon>
        <taxon>Rhabditida</taxon>
        <taxon>Rhabditina</taxon>
        <taxon>Rhabditomorpha</taxon>
        <taxon>Strongyloidea</taxon>
        <taxon>Ancylostomatidae</taxon>
        <taxon>Ancylostomatinae</taxon>
        <taxon>Ancylostoma</taxon>
    </lineage>
</organism>
<gene>
    <name evidence="1" type="ORF">ANCDUO_02604</name>
</gene>
<name>A0A0C2HC35_9BILA</name>
<accession>A0A0C2HC35</accession>
<evidence type="ECO:0000313" key="1">
    <source>
        <dbReference type="EMBL" id="KIH67066.1"/>
    </source>
</evidence>
<keyword evidence="2" id="KW-1185">Reference proteome</keyword>
<dbReference type="Proteomes" id="UP000054047">
    <property type="component" value="Unassembled WGS sequence"/>
</dbReference>
<proteinExistence type="predicted"/>
<dbReference type="AlphaFoldDB" id="A0A0C2HC35"/>
<dbReference type="OrthoDB" id="5858724at2759"/>
<dbReference type="EMBL" id="KN726848">
    <property type="protein sequence ID" value="KIH67066.1"/>
    <property type="molecule type" value="Genomic_DNA"/>
</dbReference>
<reference evidence="1 2" key="1">
    <citation type="submission" date="2013-12" db="EMBL/GenBank/DDBJ databases">
        <title>Draft genome of the parsitic nematode Ancylostoma duodenale.</title>
        <authorList>
            <person name="Mitreva M."/>
        </authorList>
    </citation>
    <scope>NUCLEOTIDE SEQUENCE [LARGE SCALE GENOMIC DNA]</scope>
    <source>
        <strain evidence="1 2">Zhejiang</strain>
    </source>
</reference>